<dbReference type="AlphaFoldDB" id="A0A9X0D4N5"/>
<dbReference type="OrthoDB" id="10301721at2759"/>
<evidence type="ECO:0000313" key="3">
    <source>
        <dbReference type="Proteomes" id="UP001163046"/>
    </source>
</evidence>
<evidence type="ECO:0000256" key="1">
    <source>
        <dbReference type="SAM" id="SignalP"/>
    </source>
</evidence>
<proteinExistence type="predicted"/>
<sequence>MKTTMIFLGLLVTVALFSQTECFTAGIGNVGKRQVNKLYASLDRVCRETQAICLEAANTRRSKTVKQQSQEVDN</sequence>
<dbReference type="Proteomes" id="UP001163046">
    <property type="component" value="Unassembled WGS sequence"/>
</dbReference>
<protein>
    <submittedName>
        <fullName evidence="2">Uncharacterized protein</fullName>
    </submittedName>
</protein>
<dbReference type="EMBL" id="MU825876">
    <property type="protein sequence ID" value="KAJ7386381.1"/>
    <property type="molecule type" value="Genomic_DNA"/>
</dbReference>
<feature type="signal peptide" evidence="1">
    <location>
        <begin position="1"/>
        <end position="22"/>
    </location>
</feature>
<feature type="chain" id="PRO_5040967330" evidence="1">
    <location>
        <begin position="23"/>
        <end position="74"/>
    </location>
</feature>
<comment type="caution">
    <text evidence="2">The sequence shown here is derived from an EMBL/GenBank/DDBJ whole genome shotgun (WGS) entry which is preliminary data.</text>
</comment>
<accession>A0A9X0D4N5</accession>
<gene>
    <name evidence="2" type="ORF">OS493_008504</name>
</gene>
<keyword evidence="3" id="KW-1185">Reference proteome</keyword>
<keyword evidence="1" id="KW-0732">Signal</keyword>
<name>A0A9X0D4N5_9CNID</name>
<organism evidence="2 3">
    <name type="scientific">Desmophyllum pertusum</name>
    <dbReference type="NCBI Taxonomy" id="174260"/>
    <lineage>
        <taxon>Eukaryota</taxon>
        <taxon>Metazoa</taxon>
        <taxon>Cnidaria</taxon>
        <taxon>Anthozoa</taxon>
        <taxon>Hexacorallia</taxon>
        <taxon>Scleractinia</taxon>
        <taxon>Caryophylliina</taxon>
        <taxon>Caryophylliidae</taxon>
        <taxon>Desmophyllum</taxon>
    </lineage>
</organism>
<reference evidence="2" key="1">
    <citation type="submission" date="2023-01" db="EMBL/GenBank/DDBJ databases">
        <title>Genome assembly of the deep-sea coral Lophelia pertusa.</title>
        <authorList>
            <person name="Herrera S."/>
            <person name="Cordes E."/>
        </authorList>
    </citation>
    <scope>NUCLEOTIDE SEQUENCE</scope>
    <source>
        <strain evidence="2">USNM1676648</strain>
        <tissue evidence="2">Polyp</tissue>
    </source>
</reference>
<evidence type="ECO:0000313" key="2">
    <source>
        <dbReference type="EMBL" id="KAJ7386381.1"/>
    </source>
</evidence>